<dbReference type="InterPro" id="IPR050081">
    <property type="entry name" value="Ile-tRNA_ligase"/>
</dbReference>
<dbReference type="PRINTS" id="PR00984">
    <property type="entry name" value="TRNASYNTHILE"/>
</dbReference>
<accession>A0AAW1PBU5</accession>
<dbReference type="GO" id="GO:0006428">
    <property type="term" value="P:isoleucyl-tRNA aminoacylation"/>
    <property type="evidence" value="ECO:0007669"/>
    <property type="project" value="InterPro"/>
</dbReference>
<dbReference type="PANTHER" id="PTHR42765">
    <property type="entry name" value="SOLEUCYL-TRNA SYNTHETASE"/>
    <property type="match status" value="1"/>
</dbReference>
<name>A0AAW1PBU5_9CHLO</name>
<dbReference type="InterPro" id="IPR033708">
    <property type="entry name" value="Anticodon_Ile_BEm"/>
</dbReference>
<dbReference type="GO" id="GO:0004822">
    <property type="term" value="F:isoleucine-tRNA ligase activity"/>
    <property type="evidence" value="ECO:0007669"/>
    <property type="project" value="UniProtKB-EC"/>
</dbReference>
<dbReference type="SUPFAM" id="SSF47323">
    <property type="entry name" value="Anticodon-binding domain of a subclass of class I aminoacyl-tRNA synthetases"/>
    <property type="match status" value="1"/>
</dbReference>
<proteinExistence type="inferred from homology"/>
<gene>
    <name evidence="15" type="ORF">WJX72_009336</name>
</gene>
<feature type="domain" description="Aminoacyl-tRNA synthetase class Ia" evidence="12">
    <location>
        <begin position="71"/>
        <end position="691"/>
    </location>
</feature>
<dbReference type="GO" id="GO:0032543">
    <property type="term" value="P:mitochondrial translation"/>
    <property type="evidence" value="ECO:0007669"/>
    <property type="project" value="TreeGrafter"/>
</dbReference>
<dbReference type="FunFam" id="3.40.50.620:FF:000152">
    <property type="entry name" value="Isoleucine--tRNA ligase"/>
    <property type="match status" value="1"/>
</dbReference>
<evidence type="ECO:0000313" key="16">
    <source>
        <dbReference type="Proteomes" id="UP001489004"/>
    </source>
</evidence>
<dbReference type="SUPFAM" id="SSF52374">
    <property type="entry name" value="Nucleotidylyl transferase"/>
    <property type="match status" value="1"/>
</dbReference>
<dbReference type="Gene3D" id="1.10.730.20">
    <property type="match status" value="1"/>
</dbReference>
<dbReference type="InterPro" id="IPR009008">
    <property type="entry name" value="Val/Leu/Ile-tRNA-synth_edit"/>
</dbReference>
<reference evidence="15 16" key="1">
    <citation type="journal article" date="2024" name="Nat. Commun.">
        <title>Phylogenomics reveals the evolutionary origins of lichenization in chlorophyte algae.</title>
        <authorList>
            <person name="Puginier C."/>
            <person name="Libourel C."/>
            <person name="Otte J."/>
            <person name="Skaloud P."/>
            <person name="Haon M."/>
            <person name="Grisel S."/>
            <person name="Petersen M."/>
            <person name="Berrin J.G."/>
            <person name="Delaux P.M."/>
            <person name="Dal Grande F."/>
            <person name="Keller J."/>
        </authorList>
    </citation>
    <scope>NUCLEOTIDE SEQUENCE [LARGE SCALE GENOMIC DNA]</scope>
    <source>
        <strain evidence="15 16">SAG 2043</strain>
    </source>
</reference>
<dbReference type="Proteomes" id="UP001489004">
    <property type="component" value="Unassembled WGS sequence"/>
</dbReference>
<protein>
    <recommendedName>
        <fullName evidence="2">isoleucine--tRNA ligase</fullName>
        <ecNumber evidence="2">6.1.1.5</ecNumber>
    </recommendedName>
    <alternativeName>
        <fullName evidence="9">Isoleucyl-tRNA synthetase</fullName>
    </alternativeName>
</protein>
<evidence type="ECO:0000256" key="10">
    <source>
        <dbReference type="ARBA" id="ARBA00048359"/>
    </source>
</evidence>
<dbReference type="Pfam" id="PF08264">
    <property type="entry name" value="Anticodon_1"/>
    <property type="match status" value="1"/>
</dbReference>
<dbReference type="InterPro" id="IPR014729">
    <property type="entry name" value="Rossmann-like_a/b/a_fold"/>
</dbReference>
<evidence type="ECO:0000259" key="14">
    <source>
        <dbReference type="Pfam" id="PF08264"/>
    </source>
</evidence>
<evidence type="ECO:0000256" key="5">
    <source>
        <dbReference type="ARBA" id="ARBA00022741"/>
    </source>
</evidence>
<dbReference type="InterPro" id="IPR009080">
    <property type="entry name" value="tRNAsynth_Ia_anticodon-bd"/>
</dbReference>
<dbReference type="PROSITE" id="PS00178">
    <property type="entry name" value="AA_TRNA_LIGASE_I"/>
    <property type="match status" value="1"/>
</dbReference>
<dbReference type="AlphaFoldDB" id="A0AAW1PBU5"/>
<evidence type="ECO:0000256" key="2">
    <source>
        <dbReference type="ARBA" id="ARBA00013165"/>
    </source>
</evidence>
<evidence type="ECO:0000256" key="9">
    <source>
        <dbReference type="ARBA" id="ARBA00032665"/>
    </source>
</evidence>
<dbReference type="GO" id="GO:0000049">
    <property type="term" value="F:tRNA binding"/>
    <property type="evidence" value="ECO:0007669"/>
    <property type="project" value="InterPro"/>
</dbReference>
<evidence type="ECO:0000256" key="7">
    <source>
        <dbReference type="ARBA" id="ARBA00022917"/>
    </source>
</evidence>
<keyword evidence="16" id="KW-1185">Reference proteome</keyword>
<dbReference type="InterPro" id="IPR001412">
    <property type="entry name" value="aa-tRNA-synth_I_CS"/>
</dbReference>
<dbReference type="PANTHER" id="PTHR42765:SF1">
    <property type="entry name" value="ISOLEUCINE--TRNA LIGASE, MITOCHONDRIAL"/>
    <property type="match status" value="1"/>
</dbReference>
<dbReference type="Pfam" id="PF06827">
    <property type="entry name" value="zf-FPG_IleRS"/>
    <property type="match status" value="1"/>
</dbReference>
<keyword evidence="5 11" id="KW-0547">Nucleotide-binding</keyword>
<dbReference type="GO" id="GO:0009791">
    <property type="term" value="P:post-embryonic development"/>
    <property type="evidence" value="ECO:0007669"/>
    <property type="project" value="UniProtKB-ARBA"/>
</dbReference>
<dbReference type="GO" id="GO:0005524">
    <property type="term" value="F:ATP binding"/>
    <property type="evidence" value="ECO:0007669"/>
    <property type="project" value="UniProtKB-KW"/>
</dbReference>
<dbReference type="GO" id="GO:0005739">
    <property type="term" value="C:mitochondrion"/>
    <property type="evidence" value="ECO:0007669"/>
    <property type="project" value="TreeGrafter"/>
</dbReference>
<dbReference type="CDD" id="cd07960">
    <property type="entry name" value="Anticodon_Ia_Ile_BEm"/>
    <property type="match status" value="1"/>
</dbReference>
<dbReference type="Pfam" id="PF00133">
    <property type="entry name" value="tRNA-synt_1"/>
    <property type="match status" value="1"/>
</dbReference>
<dbReference type="GO" id="GO:0002161">
    <property type="term" value="F:aminoacyl-tRNA deacylase activity"/>
    <property type="evidence" value="ECO:0007669"/>
    <property type="project" value="InterPro"/>
</dbReference>
<keyword evidence="6 11" id="KW-0067">ATP-binding</keyword>
<comment type="similarity">
    <text evidence="1 11">Belongs to the class-I aminoacyl-tRNA synthetase family.</text>
</comment>
<dbReference type="NCBIfam" id="TIGR00392">
    <property type="entry name" value="ileS"/>
    <property type="match status" value="1"/>
</dbReference>
<dbReference type="Gene3D" id="3.40.50.620">
    <property type="entry name" value="HUPs"/>
    <property type="match status" value="2"/>
</dbReference>
<comment type="catalytic activity">
    <reaction evidence="10">
        <text>tRNA(Ile) + L-isoleucine + ATP = L-isoleucyl-tRNA(Ile) + AMP + diphosphate</text>
        <dbReference type="Rhea" id="RHEA:11060"/>
        <dbReference type="Rhea" id="RHEA-COMP:9666"/>
        <dbReference type="Rhea" id="RHEA-COMP:9695"/>
        <dbReference type="ChEBI" id="CHEBI:30616"/>
        <dbReference type="ChEBI" id="CHEBI:33019"/>
        <dbReference type="ChEBI" id="CHEBI:58045"/>
        <dbReference type="ChEBI" id="CHEBI:78442"/>
        <dbReference type="ChEBI" id="CHEBI:78528"/>
        <dbReference type="ChEBI" id="CHEBI:456215"/>
        <dbReference type="EC" id="6.1.1.5"/>
    </reaction>
</comment>
<evidence type="ECO:0000256" key="8">
    <source>
        <dbReference type="ARBA" id="ARBA00023146"/>
    </source>
</evidence>
<dbReference type="InterPro" id="IPR023585">
    <property type="entry name" value="Ile-tRNA-ligase_type1"/>
</dbReference>
<dbReference type="InterPro" id="IPR002300">
    <property type="entry name" value="aa-tRNA-synth_Ia"/>
</dbReference>
<evidence type="ECO:0000259" key="12">
    <source>
        <dbReference type="Pfam" id="PF00133"/>
    </source>
</evidence>
<dbReference type="HAMAP" id="MF_02002">
    <property type="entry name" value="Ile_tRNA_synth_type1"/>
    <property type="match status" value="1"/>
</dbReference>
<evidence type="ECO:0000256" key="1">
    <source>
        <dbReference type="ARBA" id="ARBA00005594"/>
    </source>
</evidence>
<dbReference type="InterPro" id="IPR002301">
    <property type="entry name" value="Ile-tRNA-ligase"/>
</dbReference>
<dbReference type="EMBL" id="JALJOR010000016">
    <property type="protein sequence ID" value="KAK9805259.1"/>
    <property type="molecule type" value="Genomic_DNA"/>
</dbReference>
<evidence type="ECO:0000256" key="6">
    <source>
        <dbReference type="ARBA" id="ARBA00022840"/>
    </source>
</evidence>
<dbReference type="InterPro" id="IPR010663">
    <property type="entry name" value="Znf_FPG/IleRS"/>
</dbReference>
<evidence type="ECO:0000256" key="3">
    <source>
        <dbReference type="ARBA" id="ARBA00022490"/>
    </source>
</evidence>
<dbReference type="GO" id="GO:0048608">
    <property type="term" value="P:reproductive structure development"/>
    <property type="evidence" value="ECO:0007669"/>
    <property type="project" value="UniProtKB-ARBA"/>
</dbReference>
<dbReference type="SUPFAM" id="SSF50677">
    <property type="entry name" value="ValRS/IleRS/LeuRS editing domain"/>
    <property type="match status" value="1"/>
</dbReference>
<comment type="caution">
    <text evidence="15">The sequence shown here is derived from an EMBL/GenBank/DDBJ whole genome shotgun (WGS) entry which is preliminary data.</text>
</comment>
<dbReference type="FunFam" id="1.10.730.20:FF:000001">
    <property type="entry name" value="Isoleucine--tRNA ligase"/>
    <property type="match status" value="1"/>
</dbReference>
<feature type="domain" description="Methionyl/Valyl/Leucyl/Isoleucyl-tRNA synthetase anticodon-binding" evidence="14">
    <location>
        <begin position="738"/>
        <end position="883"/>
    </location>
</feature>
<dbReference type="Gene3D" id="1.10.10.830">
    <property type="entry name" value="Ile-tRNA synthetase CP2 domain-like"/>
    <property type="match status" value="1"/>
</dbReference>
<sequence length="1016" mass="111604">MARTDAFDRADVSSAVDPATRLEAMAPHNSCHQITGAAKPKQEDSIYKDTVNLPSTSFNMRANSVQREPQLQQFWQQAGIYEQLSRENPGAPFTLHDGPPYANGDLHIGHALNKILKDFVNKYQLLQGRKAKYVPGWDCHGLPIELKVLQTMSDEQRQQLTPIKLRRKARDFAIKTMKAQRDQFKRYGIWGDWDAPYMTLDPKYEAAQLRVFGKMVAGGHIYRGRKPVHWSPSSRTALAEAELEYPEGHTSQSIYVAMPIKAAGPNVPQELQEAVSGASLAIWTTTPWTIPANVAVALNADLQYAVVESEGKRLIVAEELLDTVFGKLEQGYSKVATLAGAALEGSTYSHPLEVYGRVSPVITGDHVTLEGGTGLVHSATGHGQEDYQIGLKYGLPILSPVDDAGLFTKEAGPFAGMPVLGEGNTAVIEALRDADALLKVEKYAHKYPYDWRTKQPTIFRATEQWFASVSGFSQDALSAINEVRWVPATAIHRISSMVEGRADWCISRQRKWGVPIPCFYYKDSGEALMTAELIEHIASVVGEKGGDAWWLLDIEDLLPPGLKAQADKLVKGQDTMDVWFDSGSSWAAVLEGDPASNYPADLYLEGSDQSRGWFQSSLLTAVAASGSAPYRQVVQHGFVLDSKGVKMSKSIGNVVDPRTVMLGGKDVKAEPPYGADVLRLWVASVDFTTDVLIGSNILDQVSDVYRKLRFTLRYLLGNLHDFDPARDAIPFAQLPAVDRYILGRFAAVVDDVRTAYEGYQFNRIYQALQRFAVVELSNFYLDVAKDRLYVRGASSPERRACQSVLHSLLAGLLPMLAPLVPHMAEDAWQCLRYTKPAESVFQAGWQPATQEWAALSEAEAATWRAVRAIRSQVNMVAEEARREKFLGGALEARLLLHVEDADLRQRIAALDSQQNGADPLRYLFIVSQARLVESAAEARGAEYSGSATLEEGGQVTVGLSRAEGHKCVRCWNYGHAVGADATHPELCERCLPVIVAMGDAASKPAGAAAKETASVA</sequence>
<dbReference type="InterPro" id="IPR013155">
    <property type="entry name" value="M/V/L/I-tRNA-synth_anticd-bd"/>
</dbReference>
<keyword evidence="7 11" id="KW-0648">Protein biosynthesis</keyword>
<organism evidence="15 16">
    <name type="scientific">[Myrmecia] bisecta</name>
    <dbReference type="NCBI Taxonomy" id="41462"/>
    <lineage>
        <taxon>Eukaryota</taxon>
        <taxon>Viridiplantae</taxon>
        <taxon>Chlorophyta</taxon>
        <taxon>core chlorophytes</taxon>
        <taxon>Trebouxiophyceae</taxon>
        <taxon>Trebouxiales</taxon>
        <taxon>Trebouxiaceae</taxon>
        <taxon>Myrmecia</taxon>
    </lineage>
</organism>
<keyword evidence="3" id="KW-0963">Cytoplasm</keyword>
<evidence type="ECO:0000259" key="13">
    <source>
        <dbReference type="Pfam" id="PF06827"/>
    </source>
</evidence>
<keyword evidence="8 11" id="KW-0030">Aminoacyl-tRNA synthetase</keyword>
<keyword evidence="4 11" id="KW-0436">Ligase</keyword>
<dbReference type="EC" id="6.1.1.5" evidence="2"/>
<evidence type="ECO:0000256" key="11">
    <source>
        <dbReference type="RuleBase" id="RU363035"/>
    </source>
</evidence>
<evidence type="ECO:0000256" key="4">
    <source>
        <dbReference type="ARBA" id="ARBA00022598"/>
    </source>
</evidence>
<dbReference type="Gene3D" id="3.90.740.10">
    <property type="entry name" value="Valyl/Leucyl/Isoleucyl-tRNA synthetase, editing domain"/>
    <property type="match status" value="1"/>
</dbReference>
<evidence type="ECO:0000313" key="15">
    <source>
        <dbReference type="EMBL" id="KAK9805259.1"/>
    </source>
</evidence>
<feature type="domain" description="Zinc finger FPG/IleRS-type" evidence="13">
    <location>
        <begin position="964"/>
        <end position="992"/>
    </location>
</feature>